<feature type="compositionally biased region" description="Acidic residues" evidence="1">
    <location>
        <begin position="60"/>
        <end position="81"/>
    </location>
</feature>
<dbReference type="VEuPathDB" id="FungiDB:CC1G_03882"/>
<dbReference type="AlphaFoldDB" id="A8NH29"/>
<dbReference type="OrthoDB" id="3365439at2759"/>
<feature type="compositionally biased region" description="Basic and acidic residues" evidence="1">
    <location>
        <begin position="144"/>
        <end position="171"/>
    </location>
</feature>
<dbReference type="GeneID" id="6010163"/>
<protein>
    <recommendedName>
        <fullName evidence="4">rRNA-processing protein FYV7</fullName>
    </recommendedName>
</protein>
<evidence type="ECO:0000313" key="2">
    <source>
        <dbReference type="EMBL" id="EAU88210.1"/>
    </source>
</evidence>
<dbReference type="eggNOG" id="ENOG502ST8C">
    <property type="taxonomic scope" value="Eukaryota"/>
</dbReference>
<gene>
    <name evidence="2" type="ORF">CC1G_03882</name>
</gene>
<keyword evidence="3" id="KW-1185">Reference proteome</keyword>
<accession>A8NH29</accession>
<dbReference type="Proteomes" id="UP000001861">
    <property type="component" value="Unassembled WGS sequence"/>
</dbReference>
<dbReference type="EMBL" id="AACS02000002">
    <property type="protein sequence ID" value="EAU88210.1"/>
    <property type="molecule type" value="Genomic_DNA"/>
</dbReference>
<dbReference type="InParanoid" id="A8NH29"/>
<reference evidence="2 3" key="1">
    <citation type="journal article" date="2010" name="Proc. Natl. Acad. Sci. U.S.A.">
        <title>Insights into evolution of multicellular fungi from the assembled chromosomes of the mushroom Coprinopsis cinerea (Coprinus cinereus).</title>
        <authorList>
            <person name="Stajich J.E."/>
            <person name="Wilke S.K."/>
            <person name="Ahren D."/>
            <person name="Au C.H."/>
            <person name="Birren B.W."/>
            <person name="Borodovsky M."/>
            <person name="Burns C."/>
            <person name="Canback B."/>
            <person name="Casselton L.A."/>
            <person name="Cheng C.K."/>
            <person name="Deng J."/>
            <person name="Dietrich F.S."/>
            <person name="Fargo D.C."/>
            <person name="Farman M.L."/>
            <person name="Gathman A.C."/>
            <person name="Goldberg J."/>
            <person name="Guigo R."/>
            <person name="Hoegger P.J."/>
            <person name="Hooker J.B."/>
            <person name="Huggins A."/>
            <person name="James T.Y."/>
            <person name="Kamada T."/>
            <person name="Kilaru S."/>
            <person name="Kodira C."/>
            <person name="Kues U."/>
            <person name="Kupfer D."/>
            <person name="Kwan H.S."/>
            <person name="Lomsadze A."/>
            <person name="Li W."/>
            <person name="Lilly W.W."/>
            <person name="Ma L.J."/>
            <person name="Mackey A.J."/>
            <person name="Manning G."/>
            <person name="Martin F."/>
            <person name="Muraguchi H."/>
            <person name="Natvig D.O."/>
            <person name="Palmerini H."/>
            <person name="Ramesh M.A."/>
            <person name="Rehmeyer C.J."/>
            <person name="Roe B.A."/>
            <person name="Shenoy N."/>
            <person name="Stanke M."/>
            <person name="Ter-Hovhannisyan V."/>
            <person name="Tunlid A."/>
            <person name="Velagapudi R."/>
            <person name="Vision T.J."/>
            <person name="Zeng Q."/>
            <person name="Zolan M.E."/>
            <person name="Pukkila P.J."/>
        </authorList>
    </citation>
    <scope>NUCLEOTIDE SEQUENCE [LARGE SCALE GENOMIC DNA]</scope>
    <source>
        <strain evidence="3">Okayama-7 / 130 / ATCC MYA-4618 / FGSC 9003</strain>
    </source>
</reference>
<feature type="region of interest" description="Disordered" evidence="1">
    <location>
        <begin position="41"/>
        <end position="212"/>
    </location>
</feature>
<organism evidence="2 3">
    <name type="scientific">Coprinopsis cinerea (strain Okayama-7 / 130 / ATCC MYA-4618 / FGSC 9003)</name>
    <name type="common">Inky cap fungus</name>
    <name type="synonym">Hormographiella aspergillata</name>
    <dbReference type="NCBI Taxonomy" id="240176"/>
    <lineage>
        <taxon>Eukaryota</taxon>
        <taxon>Fungi</taxon>
        <taxon>Dikarya</taxon>
        <taxon>Basidiomycota</taxon>
        <taxon>Agaricomycotina</taxon>
        <taxon>Agaricomycetes</taxon>
        <taxon>Agaricomycetidae</taxon>
        <taxon>Agaricales</taxon>
        <taxon>Agaricineae</taxon>
        <taxon>Psathyrellaceae</taxon>
        <taxon>Coprinopsis</taxon>
    </lineage>
</organism>
<proteinExistence type="predicted"/>
<evidence type="ECO:0000313" key="3">
    <source>
        <dbReference type="Proteomes" id="UP000001861"/>
    </source>
</evidence>
<evidence type="ECO:0000256" key="1">
    <source>
        <dbReference type="SAM" id="MobiDB-lite"/>
    </source>
</evidence>
<feature type="region of interest" description="Disordered" evidence="1">
    <location>
        <begin position="1"/>
        <end position="26"/>
    </location>
</feature>
<name>A8NH29_COPC7</name>
<sequence>MDSPKSRKRKNPPTFQHLPVQQAKKLKKAWVEKAKIKSKWKAEKRKLYAEGGIPKMPWEIEGDQDDEEAETVEKDEDEETEWGGVGADSDSSKSGDEDDLEPLPPTGSPPNTRSGQGGRQRGSSKRDSRNAQPYLDGSNKRPRNRGDKKADGSDDEEPRQPTLRDLKREAYSRSTLHTYKSDPLRKRGAMSNRGRGRGGFERGKGRGQPNMKLRMNVMLEKIKRDIVPASS</sequence>
<evidence type="ECO:0008006" key="4">
    <source>
        <dbReference type="Google" id="ProtNLM"/>
    </source>
</evidence>
<dbReference type="KEGG" id="cci:CC1G_03882"/>
<comment type="caution">
    <text evidence="2">The sequence shown here is derived from an EMBL/GenBank/DDBJ whole genome shotgun (WGS) entry which is preliminary data.</text>
</comment>
<dbReference type="RefSeq" id="XP_001833665.1">
    <property type="nucleotide sequence ID" value="XM_001833613.1"/>
</dbReference>
<dbReference type="OMA" id="KPPTFRH"/>
<feature type="compositionally biased region" description="Basic residues" evidence="1">
    <location>
        <begin position="1"/>
        <end position="11"/>
    </location>
</feature>